<evidence type="ECO:0000313" key="3">
    <source>
        <dbReference type="EMBL" id="OAX32870.1"/>
    </source>
</evidence>
<dbReference type="PANTHER" id="PTHR10039:SF14">
    <property type="entry name" value="NACHT DOMAIN-CONTAINING PROTEIN"/>
    <property type="match status" value="1"/>
</dbReference>
<dbReference type="SUPFAM" id="SSF52540">
    <property type="entry name" value="P-loop containing nucleoside triphosphate hydrolases"/>
    <property type="match status" value="1"/>
</dbReference>
<feature type="domain" description="Nephrocystin 3-like N-terminal" evidence="2">
    <location>
        <begin position="183"/>
        <end position="331"/>
    </location>
</feature>
<dbReference type="Gene3D" id="3.40.50.300">
    <property type="entry name" value="P-loop containing nucleotide triphosphate hydrolases"/>
    <property type="match status" value="1"/>
</dbReference>
<protein>
    <recommendedName>
        <fullName evidence="2">Nephrocystin 3-like N-terminal domain-containing protein</fullName>
    </recommendedName>
</protein>
<keyword evidence="1" id="KW-0677">Repeat</keyword>
<evidence type="ECO:0000256" key="1">
    <source>
        <dbReference type="ARBA" id="ARBA00022737"/>
    </source>
</evidence>
<evidence type="ECO:0000313" key="4">
    <source>
        <dbReference type="Proteomes" id="UP000092154"/>
    </source>
</evidence>
<evidence type="ECO:0000259" key="2">
    <source>
        <dbReference type="Pfam" id="PF24883"/>
    </source>
</evidence>
<dbReference type="Pfam" id="PF24883">
    <property type="entry name" value="NPHP3_N"/>
    <property type="match status" value="1"/>
</dbReference>
<proteinExistence type="predicted"/>
<dbReference type="PANTHER" id="PTHR10039">
    <property type="entry name" value="AMELOGENIN"/>
    <property type="match status" value="1"/>
</dbReference>
<sequence>MLLHETLFRGVTPRPKSGGWVLNISGSAPVTRRNHYPKITVSNSSLILSKSRVEDEYLPLYPDHVPGSPPPIYSDVDLFNLPLSAAFASSTNEDSDVMLFSKIACRFCSSVRPSAFLQHRTLYTLIDNIVPDSTSQDNTWAFFCRFVPLSGLFDSPVRGPLPMTLLGSGRARLIESLELELENTRNSMTWLHGLPGTGKSVIAYTLASRCRQKHRLAGSFFFSRRHMNCRSAHSAVLALAYQLGLSDPLAKEKIVAALNSDPGIIFPSRDLREQFVRLLIEPLEALDRTSRVFVMDAVDQCQDQGPDLISLLTRLLSHLTDMGLHIFFTSRDEVFIKRHFAPVTSVSIDHHFAVVTSDTADISPRHIDIDSDIRLFLQQSFKKIHTRHRLQCRKPWPPDEVLDHLVDGVGPYFDTASVIVKFVESPDHDPTDRMDLIRHVINPPLLPTSSVDEFYESIISTSHDIEQAYLHLTIVVSLVDMLSCSQLDSLLNRGTNQKFDMHCVLSQLPPLVRIPAGHVGGVQVCHESLCDFLYDPLRCGERFISQALVHRLLAYSCLSVMIEEFPDDCTISSRLSQLIAERSASLGDFDDESVLSLVAYSPPDPLQLLHTLWHIKRHRVVGLTADPRTNLALVYFCCTWQILQHLDLSTFGTLPAFRFLEDIRSLPVLLAFPLFLSFEFPVNAQTSGSSTLQDEPHIEVFDAVAEIVNHVYVIKEGCRTGSGVLDYACTHWVYHLSLAEWDEDLRSILTAFMTQKLQQWIVRAWCLQDLETCLWTLSEPINRAHSRRNDRRRR</sequence>
<dbReference type="AlphaFoldDB" id="A0A1B7MJT8"/>
<dbReference type="InParanoid" id="A0A1B7MJT8"/>
<reference evidence="3 4" key="1">
    <citation type="submission" date="2016-06" db="EMBL/GenBank/DDBJ databases">
        <title>Comparative genomics of the ectomycorrhizal sister species Rhizopogon vinicolor and Rhizopogon vesiculosus (Basidiomycota: Boletales) reveals a divergence of the mating type B locus.</title>
        <authorList>
            <consortium name="DOE Joint Genome Institute"/>
            <person name="Mujic A.B."/>
            <person name="Kuo A."/>
            <person name="Tritt A."/>
            <person name="Lipzen A."/>
            <person name="Chen C."/>
            <person name="Johnson J."/>
            <person name="Sharma A."/>
            <person name="Barry K."/>
            <person name="Grigoriev I.V."/>
            <person name="Spatafora J.W."/>
        </authorList>
    </citation>
    <scope>NUCLEOTIDE SEQUENCE [LARGE SCALE GENOMIC DNA]</scope>
    <source>
        <strain evidence="3 4">AM-OR11-026</strain>
    </source>
</reference>
<dbReference type="EMBL" id="KV448893">
    <property type="protein sequence ID" value="OAX32870.1"/>
    <property type="molecule type" value="Genomic_DNA"/>
</dbReference>
<organism evidence="3 4">
    <name type="scientific">Rhizopogon vinicolor AM-OR11-026</name>
    <dbReference type="NCBI Taxonomy" id="1314800"/>
    <lineage>
        <taxon>Eukaryota</taxon>
        <taxon>Fungi</taxon>
        <taxon>Dikarya</taxon>
        <taxon>Basidiomycota</taxon>
        <taxon>Agaricomycotina</taxon>
        <taxon>Agaricomycetes</taxon>
        <taxon>Agaricomycetidae</taxon>
        <taxon>Boletales</taxon>
        <taxon>Suillineae</taxon>
        <taxon>Rhizopogonaceae</taxon>
        <taxon>Rhizopogon</taxon>
    </lineage>
</organism>
<dbReference type="Proteomes" id="UP000092154">
    <property type="component" value="Unassembled WGS sequence"/>
</dbReference>
<accession>A0A1B7MJT8</accession>
<name>A0A1B7MJT8_9AGAM</name>
<keyword evidence="4" id="KW-1185">Reference proteome</keyword>
<gene>
    <name evidence="3" type="ORF">K503DRAFT_571085</name>
</gene>
<dbReference type="InterPro" id="IPR056884">
    <property type="entry name" value="NPHP3-like_N"/>
</dbReference>
<dbReference type="InterPro" id="IPR027417">
    <property type="entry name" value="P-loop_NTPase"/>
</dbReference>
<dbReference type="OrthoDB" id="2683297at2759"/>